<feature type="transmembrane region" description="Helical" evidence="1">
    <location>
        <begin position="101"/>
        <end position="121"/>
    </location>
</feature>
<dbReference type="Proteomes" id="UP000077266">
    <property type="component" value="Unassembled WGS sequence"/>
</dbReference>
<organism evidence="2 3">
    <name type="scientific">Exidia glandulosa HHB12029</name>
    <dbReference type="NCBI Taxonomy" id="1314781"/>
    <lineage>
        <taxon>Eukaryota</taxon>
        <taxon>Fungi</taxon>
        <taxon>Dikarya</taxon>
        <taxon>Basidiomycota</taxon>
        <taxon>Agaricomycotina</taxon>
        <taxon>Agaricomycetes</taxon>
        <taxon>Auriculariales</taxon>
        <taxon>Exidiaceae</taxon>
        <taxon>Exidia</taxon>
    </lineage>
</organism>
<sequence>MSLDDPSSWAPNESAADLWFERGWLDGVFVGAVAYGVHATLFFITFCLLWERPRSGWRDYGWLLYIVVLFTVSSIGNAMQLKMAELGFIEYRNYPGPPGGWEAGNIYVVLCNAVYVVNTWLQDGLLLYRLRIIVGGSLLWMAFPAMVLAATVGVSCVLIYTMTRPGVLLWETLSANLLTAYFSLSVAYNLGITLAIVGRLLVVRYRVEKAISSTAPFIAVSAMLIESAALYTVFGVLSIIATGIRSSPLQNLVLPALSQVQSIAPMLIIMRVAQGRAWTADSSSSGTVSSVVFRRTEDDTHTRRHTYPLATLPIGTVRTHTSSIKLDSFRWTEDRSRDGDRADV</sequence>
<keyword evidence="3" id="KW-1185">Reference proteome</keyword>
<feature type="transmembrane region" description="Helical" evidence="1">
    <location>
        <begin position="214"/>
        <end position="240"/>
    </location>
</feature>
<dbReference type="AlphaFoldDB" id="A0A165DZ65"/>
<dbReference type="OrthoDB" id="3351617at2759"/>
<feature type="transmembrane region" description="Helical" evidence="1">
    <location>
        <begin position="133"/>
        <end position="160"/>
    </location>
</feature>
<feature type="transmembrane region" description="Helical" evidence="1">
    <location>
        <begin position="28"/>
        <end position="50"/>
    </location>
</feature>
<accession>A0A165DZ65</accession>
<protein>
    <submittedName>
        <fullName evidence="2">Uncharacterized protein</fullName>
    </submittedName>
</protein>
<feature type="transmembrane region" description="Helical" evidence="1">
    <location>
        <begin position="180"/>
        <end position="202"/>
    </location>
</feature>
<evidence type="ECO:0000313" key="3">
    <source>
        <dbReference type="Proteomes" id="UP000077266"/>
    </source>
</evidence>
<proteinExistence type="predicted"/>
<evidence type="ECO:0000256" key="1">
    <source>
        <dbReference type="SAM" id="Phobius"/>
    </source>
</evidence>
<keyword evidence="1" id="KW-0812">Transmembrane</keyword>
<keyword evidence="1" id="KW-1133">Transmembrane helix</keyword>
<feature type="transmembrane region" description="Helical" evidence="1">
    <location>
        <begin position="62"/>
        <end position="81"/>
    </location>
</feature>
<reference evidence="2 3" key="1">
    <citation type="journal article" date="2016" name="Mol. Biol. Evol.">
        <title>Comparative Genomics of Early-Diverging Mushroom-Forming Fungi Provides Insights into the Origins of Lignocellulose Decay Capabilities.</title>
        <authorList>
            <person name="Nagy L.G."/>
            <person name="Riley R."/>
            <person name="Tritt A."/>
            <person name="Adam C."/>
            <person name="Daum C."/>
            <person name="Floudas D."/>
            <person name="Sun H."/>
            <person name="Yadav J.S."/>
            <person name="Pangilinan J."/>
            <person name="Larsson K.H."/>
            <person name="Matsuura K."/>
            <person name="Barry K."/>
            <person name="Labutti K."/>
            <person name="Kuo R."/>
            <person name="Ohm R.A."/>
            <person name="Bhattacharya S.S."/>
            <person name="Shirouzu T."/>
            <person name="Yoshinaga Y."/>
            <person name="Martin F.M."/>
            <person name="Grigoriev I.V."/>
            <person name="Hibbett D.S."/>
        </authorList>
    </citation>
    <scope>NUCLEOTIDE SEQUENCE [LARGE SCALE GENOMIC DNA]</scope>
    <source>
        <strain evidence="2 3">HHB12029</strain>
    </source>
</reference>
<dbReference type="InParanoid" id="A0A165DZ65"/>
<evidence type="ECO:0000313" key="2">
    <source>
        <dbReference type="EMBL" id="KZV85721.1"/>
    </source>
</evidence>
<keyword evidence="1" id="KW-0472">Membrane</keyword>
<name>A0A165DZ65_EXIGL</name>
<gene>
    <name evidence="2" type="ORF">EXIGLDRAFT_699017</name>
</gene>
<dbReference type="EMBL" id="KV426178">
    <property type="protein sequence ID" value="KZV85721.1"/>
    <property type="molecule type" value="Genomic_DNA"/>
</dbReference>